<name>A0AAD7JMD3_9AGAR</name>
<evidence type="ECO:0000313" key="4">
    <source>
        <dbReference type="Proteomes" id="UP001215280"/>
    </source>
</evidence>
<gene>
    <name evidence="3" type="ORF">DFH07DRAFT_938505</name>
</gene>
<protein>
    <submittedName>
        <fullName evidence="3">Uncharacterized protein</fullName>
    </submittedName>
</protein>
<evidence type="ECO:0000313" key="3">
    <source>
        <dbReference type="EMBL" id="KAJ7767956.1"/>
    </source>
</evidence>
<dbReference type="Proteomes" id="UP001215280">
    <property type="component" value="Unassembled WGS sequence"/>
</dbReference>
<feature type="signal peptide" evidence="2">
    <location>
        <begin position="1"/>
        <end position="22"/>
    </location>
</feature>
<keyword evidence="2" id="KW-0732">Signal</keyword>
<dbReference type="EMBL" id="JARJLG010000029">
    <property type="protein sequence ID" value="KAJ7767956.1"/>
    <property type="molecule type" value="Genomic_DNA"/>
</dbReference>
<feature type="region of interest" description="Disordered" evidence="1">
    <location>
        <begin position="73"/>
        <end position="95"/>
    </location>
</feature>
<proteinExistence type="predicted"/>
<comment type="caution">
    <text evidence="3">The sequence shown here is derived from an EMBL/GenBank/DDBJ whole genome shotgun (WGS) entry which is preliminary data.</text>
</comment>
<organism evidence="3 4">
    <name type="scientific">Mycena maculata</name>
    <dbReference type="NCBI Taxonomy" id="230809"/>
    <lineage>
        <taxon>Eukaryota</taxon>
        <taxon>Fungi</taxon>
        <taxon>Dikarya</taxon>
        <taxon>Basidiomycota</taxon>
        <taxon>Agaricomycotina</taxon>
        <taxon>Agaricomycetes</taxon>
        <taxon>Agaricomycetidae</taxon>
        <taxon>Agaricales</taxon>
        <taxon>Marasmiineae</taxon>
        <taxon>Mycenaceae</taxon>
        <taxon>Mycena</taxon>
    </lineage>
</organism>
<keyword evidence="4" id="KW-1185">Reference proteome</keyword>
<feature type="region of interest" description="Disordered" evidence="1">
    <location>
        <begin position="219"/>
        <end position="364"/>
    </location>
</feature>
<feature type="chain" id="PRO_5042266737" evidence="2">
    <location>
        <begin position="23"/>
        <end position="364"/>
    </location>
</feature>
<accession>A0AAD7JMD3</accession>
<evidence type="ECO:0000256" key="2">
    <source>
        <dbReference type="SAM" id="SignalP"/>
    </source>
</evidence>
<evidence type="ECO:0000256" key="1">
    <source>
        <dbReference type="SAM" id="MobiDB-lite"/>
    </source>
</evidence>
<reference evidence="3" key="1">
    <citation type="submission" date="2023-03" db="EMBL/GenBank/DDBJ databases">
        <title>Massive genome expansion in bonnet fungi (Mycena s.s.) driven by repeated elements and novel gene families across ecological guilds.</title>
        <authorList>
            <consortium name="Lawrence Berkeley National Laboratory"/>
            <person name="Harder C.B."/>
            <person name="Miyauchi S."/>
            <person name="Viragh M."/>
            <person name="Kuo A."/>
            <person name="Thoen E."/>
            <person name="Andreopoulos B."/>
            <person name="Lu D."/>
            <person name="Skrede I."/>
            <person name="Drula E."/>
            <person name="Henrissat B."/>
            <person name="Morin E."/>
            <person name="Kohler A."/>
            <person name="Barry K."/>
            <person name="LaButti K."/>
            <person name="Morin E."/>
            <person name="Salamov A."/>
            <person name="Lipzen A."/>
            <person name="Mereny Z."/>
            <person name="Hegedus B."/>
            <person name="Baldrian P."/>
            <person name="Stursova M."/>
            <person name="Weitz H."/>
            <person name="Taylor A."/>
            <person name="Grigoriev I.V."/>
            <person name="Nagy L.G."/>
            <person name="Martin F."/>
            <person name="Kauserud H."/>
        </authorList>
    </citation>
    <scope>NUCLEOTIDE SEQUENCE</scope>
    <source>
        <strain evidence="3">CBHHK188m</strain>
    </source>
</reference>
<dbReference type="AlphaFoldDB" id="A0AAD7JMD3"/>
<sequence>MWCCHQSVAMVIAVLFLPPSRCPRCPSKSPNPDRRLQHGWMGVIVDELEGCNAVWGLTGYANTPAANHPVCKTRRPTPHAQPRGAKPRRPCLHTQPPVPNPAVQNLGAHLGAPMSVHPTPRCKTWVPIPARSTPHAGTAVGLSAAEMFIKRCARSWAATGAAGAARLRHSHTPEILHVQDLQRAHLVFPTPTPTTARPGTTCTPLPSARPCPHAQALRTTPCAANPVRPSRRAKARMANPARQSLRDQPRTANPARQSPLGHPRTPKPAWPTPHAKACGTNPARPTPHAKAHAVIPARQPPWGQPRTANPTRQTPRGHPRAPKPARPAPHAQPRATIPTRPTPHAHPRVPDSLCRIHLSERRTG</sequence>